<gene>
    <name evidence="2" type="ORF">H8718_13295</name>
</gene>
<evidence type="ECO:0000256" key="1">
    <source>
        <dbReference type="SAM" id="Phobius"/>
    </source>
</evidence>
<keyword evidence="3" id="KW-1185">Reference proteome</keyword>
<evidence type="ECO:0008006" key="4">
    <source>
        <dbReference type="Google" id="ProtNLM"/>
    </source>
</evidence>
<protein>
    <recommendedName>
        <fullName evidence="4">DUF4179 domain-containing protein</fullName>
    </recommendedName>
</protein>
<accession>A0A926IA59</accession>
<keyword evidence="1" id="KW-0472">Membrane</keyword>
<sequence>MKEAYNLKKVIDKQLKEVHLNAQLEESIKAKCLDRSTQARKKIYSVPKALAHVALWIIGILFVFSGTAYAINHVEGFSMFIGEKVLKNIAPHVQTINKEDHQKEVKMVVEAAIADHYNSLLVFSFINEGEKPWTEGVKVGEWDDSWSQSGKYGPPILSEDGRKLTYYVESSGNEDILEGKKFILKASNIIQSVEVEEEIDIPLGDLFQAHNTVLDTIDYDYPPHSKYLYMKLDRLLHREIGDSQRIVLREEPLVTFEYVGLIQDSRLENPMNPDGGLTLYTRNASDKYWTGTSHDYVIGTISEITDIRTGKVYTAHQRSINYDMATLWRGSLGTSQFSEIMDPADIPYLKATKVTYEVQEVLTKQDWKVEFDVQDTTTIEPIQLNLGFAANGESIQIQQMNISVMGITLTGTKTGRPKDPKKDSIYEQIKVEMHMQDGSIIPFINSDTTSSKDKFKATCVVLDDKHDRVFLDIEKIDKIFINGEQVWSASPSM</sequence>
<evidence type="ECO:0000313" key="3">
    <source>
        <dbReference type="Proteomes" id="UP000655830"/>
    </source>
</evidence>
<comment type="caution">
    <text evidence="2">The sequence shown here is derived from an EMBL/GenBank/DDBJ whole genome shotgun (WGS) entry which is preliminary data.</text>
</comment>
<dbReference type="EMBL" id="JACRSY010000022">
    <property type="protein sequence ID" value="MBC8580505.1"/>
    <property type="molecule type" value="Genomic_DNA"/>
</dbReference>
<keyword evidence="1" id="KW-0812">Transmembrane</keyword>
<keyword evidence="1" id="KW-1133">Transmembrane helix</keyword>
<dbReference type="AlphaFoldDB" id="A0A926IA59"/>
<feature type="transmembrane region" description="Helical" evidence="1">
    <location>
        <begin position="49"/>
        <end position="71"/>
    </location>
</feature>
<reference evidence="2" key="1">
    <citation type="submission" date="2020-08" db="EMBL/GenBank/DDBJ databases">
        <title>Genome public.</title>
        <authorList>
            <person name="Liu C."/>
            <person name="Sun Q."/>
        </authorList>
    </citation>
    <scope>NUCLEOTIDE SEQUENCE</scope>
    <source>
        <strain evidence="2">NSJ-12</strain>
    </source>
</reference>
<dbReference type="RefSeq" id="WP_249333278.1">
    <property type="nucleotide sequence ID" value="NZ_JACRSY010000022.1"/>
</dbReference>
<proteinExistence type="predicted"/>
<dbReference type="Proteomes" id="UP000655830">
    <property type="component" value="Unassembled WGS sequence"/>
</dbReference>
<organism evidence="2 3">
    <name type="scientific">Zhenhengia yiwuensis</name>
    <dbReference type="NCBI Taxonomy" id="2763666"/>
    <lineage>
        <taxon>Bacteria</taxon>
        <taxon>Bacillati</taxon>
        <taxon>Bacillota</taxon>
        <taxon>Clostridia</taxon>
        <taxon>Lachnospirales</taxon>
        <taxon>Lachnospiraceae</taxon>
        <taxon>Zhenhengia</taxon>
    </lineage>
</organism>
<evidence type="ECO:0000313" key="2">
    <source>
        <dbReference type="EMBL" id="MBC8580505.1"/>
    </source>
</evidence>
<name>A0A926IA59_9FIRM</name>